<dbReference type="EMBL" id="CP056794">
    <property type="protein sequence ID" value="QLY97341.1"/>
    <property type="molecule type" value="Genomic_DNA"/>
</dbReference>
<evidence type="ECO:0000313" key="1">
    <source>
        <dbReference type="EMBL" id="HAI8765985.1"/>
    </source>
</evidence>
<dbReference type="AlphaFoldDB" id="A0A768FC63"/>
<accession>A0A768FC63</accession>
<dbReference type="Proteomes" id="UP000512182">
    <property type="component" value="Chromosome"/>
</dbReference>
<evidence type="ECO:0000313" key="3">
    <source>
        <dbReference type="Proteomes" id="UP000512182"/>
    </source>
</evidence>
<reference evidence="1" key="1">
    <citation type="journal article" date="2018" name="Genome Biol.">
        <title>SKESA: strategic k-mer extension for scrupulous assemblies.</title>
        <authorList>
            <person name="Souvorov A."/>
            <person name="Agarwala R."/>
            <person name="Lipman D.J."/>
        </authorList>
    </citation>
    <scope>NUCLEOTIDE SEQUENCE</scope>
    <source>
        <strain evidence="1">EC00713</strain>
    </source>
</reference>
<name>A0A768FC63_ECOLX</name>
<evidence type="ECO:0000313" key="2">
    <source>
        <dbReference type="EMBL" id="QLY97341.1"/>
    </source>
</evidence>
<reference evidence="1" key="2">
    <citation type="submission" date="2020-04" db="EMBL/GenBank/DDBJ databases">
        <authorList>
            <consortium name="NCBI Pathogen Detection Project"/>
        </authorList>
    </citation>
    <scope>NUCLEOTIDE SEQUENCE</scope>
    <source>
        <strain evidence="1">EC00713</strain>
    </source>
</reference>
<reference evidence="2 3" key="3">
    <citation type="submission" date="2020-06" db="EMBL/GenBank/DDBJ databases">
        <title>REHAB project genomes.</title>
        <authorList>
            <person name="Shaw L.P."/>
        </authorList>
    </citation>
    <scope>NUCLEOTIDE SEQUENCE [LARGE SCALE GENOMIC DNA]</scope>
    <source>
        <strain evidence="2 3">RHBSTW-00177</strain>
    </source>
</reference>
<proteinExistence type="predicted"/>
<sequence length="87" mass="10189">MDEREVTFSLSYEQLLQETEELIKKYDLNKTGEHYAHNYIMARDILSFWHRLALKGKRGPADASIYERIEADWERLDALIRNGSSAA</sequence>
<protein>
    <submittedName>
        <fullName evidence="1">Uncharacterized protein</fullName>
    </submittedName>
</protein>
<dbReference type="RefSeq" id="WP_008322807.1">
    <property type="nucleotide sequence ID" value="NZ_BFMJ01000076.1"/>
</dbReference>
<organism evidence="1">
    <name type="scientific">Escherichia coli</name>
    <dbReference type="NCBI Taxonomy" id="562"/>
    <lineage>
        <taxon>Bacteria</taxon>
        <taxon>Pseudomonadati</taxon>
        <taxon>Pseudomonadota</taxon>
        <taxon>Gammaproteobacteria</taxon>
        <taxon>Enterobacterales</taxon>
        <taxon>Enterobacteriaceae</taxon>
        <taxon>Escherichia</taxon>
    </lineage>
</organism>
<dbReference type="EMBL" id="DABFST010000077">
    <property type="protein sequence ID" value="HAI8765985.1"/>
    <property type="molecule type" value="Genomic_DNA"/>
</dbReference>
<gene>
    <name evidence="1" type="ORF">HJ982_004547</name>
    <name evidence="2" type="ORF">HV109_12355</name>
</gene>